<organism evidence="1 2">
    <name type="scientific">Ectopseudomonas oleovorans</name>
    <name type="common">Pseudomonas oleovorans</name>
    <dbReference type="NCBI Taxonomy" id="301"/>
    <lineage>
        <taxon>Bacteria</taxon>
        <taxon>Pseudomonadati</taxon>
        <taxon>Pseudomonadota</taxon>
        <taxon>Gammaproteobacteria</taxon>
        <taxon>Pseudomonadales</taxon>
        <taxon>Pseudomonadaceae</taxon>
        <taxon>Ectopseudomonas</taxon>
    </lineage>
</organism>
<comment type="caution">
    <text evidence="1">The sequence shown here is derived from an EMBL/GenBank/DDBJ whole genome shotgun (WGS) entry which is preliminary data.</text>
</comment>
<evidence type="ECO:0000313" key="1">
    <source>
        <dbReference type="EMBL" id="PTU75594.1"/>
    </source>
</evidence>
<keyword evidence="2" id="KW-1185">Reference proteome</keyword>
<dbReference type="RefSeq" id="WP_108235221.1">
    <property type="nucleotide sequence ID" value="NZ_QASO01000142.1"/>
</dbReference>
<dbReference type="Proteomes" id="UP000244052">
    <property type="component" value="Unassembled WGS sequence"/>
</dbReference>
<evidence type="ECO:0000313" key="2">
    <source>
        <dbReference type="Proteomes" id="UP000244052"/>
    </source>
</evidence>
<name>A0A2T5PD05_ECTOL</name>
<sequence>MKKPVTRGPRSCPGAGELRRYWLELRAAADAGDVGAIVALIALAEKRPLIFSIGGTQAGAGNA</sequence>
<dbReference type="AlphaFoldDB" id="A0A2T5PD05"/>
<protein>
    <submittedName>
        <fullName evidence="1">Uncharacterized protein</fullName>
    </submittedName>
</protein>
<accession>A0A2T5PD05</accession>
<reference evidence="1 2" key="1">
    <citation type="submission" date="2018-04" db="EMBL/GenBank/DDBJ databases">
        <title>Pseudomonas sp. nov., isolated from mangrove soil.</title>
        <authorList>
            <person name="Chen C."/>
        </authorList>
    </citation>
    <scope>NUCLEOTIDE SEQUENCE [LARGE SCALE GENOMIC DNA]</scope>
    <source>
        <strain evidence="1 2">JCM 14246</strain>
    </source>
</reference>
<dbReference type="EMBL" id="QASO01000142">
    <property type="protein sequence ID" value="PTU75594.1"/>
    <property type="molecule type" value="Genomic_DNA"/>
</dbReference>
<gene>
    <name evidence="1" type="ORF">DBO86_25485</name>
</gene>
<proteinExistence type="predicted"/>